<dbReference type="GO" id="GO:0005524">
    <property type="term" value="F:ATP binding"/>
    <property type="evidence" value="ECO:0007669"/>
    <property type="project" value="UniProtKB-UniRule"/>
</dbReference>
<dbReference type="Gene3D" id="3.10.110.10">
    <property type="entry name" value="Ubiquitin Conjugating Enzyme"/>
    <property type="match status" value="1"/>
</dbReference>
<dbReference type="GO" id="GO:0016740">
    <property type="term" value="F:transferase activity"/>
    <property type="evidence" value="ECO:0007669"/>
    <property type="project" value="UniProtKB-KW"/>
</dbReference>
<evidence type="ECO:0000259" key="5">
    <source>
        <dbReference type="PROSITE" id="PS50127"/>
    </source>
</evidence>
<dbReference type="Proteomes" id="UP000828390">
    <property type="component" value="Unassembled WGS sequence"/>
</dbReference>
<dbReference type="InterPro" id="IPR016135">
    <property type="entry name" value="UBQ-conjugating_enzyme/RWD"/>
</dbReference>
<dbReference type="PROSITE" id="PS50127">
    <property type="entry name" value="UBC_2"/>
    <property type="match status" value="1"/>
</dbReference>
<comment type="caution">
    <text evidence="6">The sequence shown here is derived from an EMBL/GenBank/DDBJ whole genome shotgun (WGS) entry which is preliminary data.</text>
</comment>
<feature type="domain" description="UBC core" evidence="5">
    <location>
        <begin position="1"/>
        <end position="147"/>
    </location>
</feature>
<sequence length="147" mass="16401">MAQKRLSKELKDIINDPPPGCSAGPENDDLFHWSASLTGPDGSPYQGGVFFLKMIFPTDYPFKPPKVMFTTKIYHPNINTSGSICLDILRSQWSPALTVGKVLLSILALMSEPNPDDPLVPDIANLFKKDKKKYEHTAREMTKKHAT</sequence>
<proteinExistence type="inferred from homology"/>
<organism evidence="6 8">
    <name type="scientific">Dreissena polymorpha</name>
    <name type="common">Zebra mussel</name>
    <name type="synonym">Mytilus polymorpha</name>
    <dbReference type="NCBI Taxonomy" id="45954"/>
    <lineage>
        <taxon>Eukaryota</taxon>
        <taxon>Metazoa</taxon>
        <taxon>Spiralia</taxon>
        <taxon>Lophotrochozoa</taxon>
        <taxon>Mollusca</taxon>
        <taxon>Bivalvia</taxon>
        <taxon>Autobranchia</taxon>
        <taxon>Heteroconchia</taxon>
        <taxon>Euheterodonta</taxon>
        <taxon>Imparidentia</taxon>
        <taxon>Neoheterodontei</taxon>
        <taxon>Myida</taxon>
        <taxon>Dreissenoidea</taxon>
        <taxon>Dreissenidae</taxon>
        <taxon>Dreissena</taxon>
    </lineage>
</organism>
<dbReference type="InterPro" id="IPR023313">
    <property type="entry name" value="UBQ-conjugating_AS"/>
</dbReference>
<evidence type="ECO:0000256" key="1">
    <source>
        <dbReference type="ARBA" id="ARBA00022679"/>
    </source>
</evidence>
<dbReference type="EMBL" id="JAIWYP010000001">
    <property type="protein sequence ID" value="KAH3879324.1"/>
    <property type="molecule type" value="Genomic_DNA"/>
</dbReference>
<dbReference type="OrthoDB" id="7851174at2759"/>
<gene>
    <name evidence="6" type="ORF">DPMN_003187</name>
    <name evidence="7" type="ORF">DPMN_003226</name>
</gene>
<keyword evidence="1" id="KW-0808">Transferase</keyword>
<reference evidence="6" key="1">
    <citation type="journal article" date="2019" name="bioRxiv">
        <title>The Genome of the Zebra Mussel, Dreissena polymorpha: A Resource for Invasive Species Research.</title>
        <authorList>
            <person name="McCartney M.A."/>
            <person name="Auch B."/>
            <person name="Kono T."/>
            <person name="Mallez S."/>
            <person name="Zhang Y."/>
            <person name="Obille A."/>
            <person name="Becker A."/>
            <person name="Abrahante J.E."/>
            <person name="Garbe J."/>
            <person name="Badalamenti J.P."/>
            <person name="Herman A."/>
            <person name="Mangelson H."/>
            <person name="Liachko I."/>
            <person name="Sullivan S."/>
            <person name="Sone E.D."/>
            <person name="Koren S."/>
            <person name="Silverstein K.A.T."/>
            <person name="Beckman K.B."/>
            <person name="Gohl D.M."/>
        </authorList>
    </citation>
    <scope>NUCLEOTIDE SEQUENCE</scope>
    <source>
        <strain evidence="6">Duluth1</strain>
        <tissue evidence="6">Whole animal</tissue>
    </source>
</reference>
<dbReference type="SMART" id="SM00212">
    <property type="entry name" value="UBCc"/>
    <property type="match status" value="1"/>
</dbReference>
<dbReference type="PROSITE" id="PS00183">
    <property type="entry name" value="UBC_1"/>
    <property type="match status" value="1"/>
</dbReference>
<dbReference type="AlphaFoldDB" id="A0A9D4RSE8"/>
<accession>A0A9D4RSE8</accession>
<keyword evidence="8" id="KW-1185">Reference proteome</keyword>
<dbReference type="SUPFAM" id="SSF54495">
    <property type="entry name" value="UBC-like"/>
    <property type="match status" value="1"/>
</dbReference>
<dbReference type="PANTHER" id="PTHR24068">
    <property type="entry name" value="UBIQUITIN-CONJUGATING ENZYME E2"/>
    <property type="match status" value="1"/>
</dbReference>
<reference evidence="6" key="2">
    <citation type="submission" date="2020-11" db="EMBL/GenBank/DDBJ databases">
        <authorList>
            <person name="McCartney M.A."/>
            <person name="Auch B."/>
            <person name="Kono T."/>
            <person name="Mallez S."/>
            <person name="Becker A."/>
            <person name="Gohl D.M."/>
            <person name="Silverstein K.A.T."/>
            <person name="Koren S."/>
            <person name="Bechman K.B."/>
            <person name="Herman A."/>
            <person name="Abrahante J.E."/>
            <person name="Garbe J."/>
        </authorList>
    </citation>
    <scope>NUCLEOTIDE SEQUENCE</scope>
    <source>
        <strain evidence="6">Duluth1</strain>
        <tissue evidence="6">Whole animal</tissue>
    </source>
</reference>
<evidence type="ECO:0000256" key="3">
    <source>
        <dbReference type="PROSITE-ProRule" id="PRU10133"/>
    </source>
</evidence>
<dbReference type="Pfam" id="PF00179">
    <property type="entry name" value="UQ_con"/>
    <property type="match status" value="1"/>
</dbReference>
<evidence type="ECO:0000256" key="2">
    <source>
        <dbReference type="ARBA" id="ARBA00022786"/>
    </source>
</evidence>
<evidence type="ECO:0000313" key="6">
    <source>
        <dbReference type="EMBL" id="KAH3879284.1"/>
    </source>
</evidence>
<comment type="similarity">
    <text evidence="4">Belongs to the ubiquitin-conjugating enzyme family.</text>
</comment>
<evidence type="ECO:0000313" key="8">
    <source>
        <dbReference type="Proteomes" id="UP000828390"/>
    </source>
</evidence>
<dbReference type="FunFam" id="3.10.110.10:FF:000002">
    <property type="entry name" value="Ubiquitin-conjugating enzyme E2 D3"/>
    <property type="match status" value="1"/>
</dbReference>
<evidence type="ECO:0000313" key="7">
    <source>
        <dbReference type="EMBL" id="KAH3879324.1"/>
    </source>
</evidence>
<evidence type="ECO:0000256" key="4">
    <source>
        <dbReference type="RuleBase" id="RU362109"/>
    </source>
</evidence>
<keyword evidence="4" id="KW-0067">ATP-binding</keyword>
<dbReference type="EMBL" id="JAIWYP010000001">
    <property type="protein sequence ID" value="KAH3879284.1"/>
    <property type="molecule type" value="Genomic_DNA"/>
</dbReference>
<name>A0A9D4RSE8_DREPO</name>
<protein>
    <recommendedName>
        <fullName evidence="5">UBC core domain-containing protein</fullName>
    </recommendedName>
</protein>
<feature type="active site" description="Glycyl thioester intermediate" evidence="3">
    <location>
        <position position="85"/>
    </location>
</feature>
<dbReference type="InterPro" id="IPR000608">
    <property type="entry name" value="UBC"/>
</dbReference>
<keyword evidence="4" id="KW-0547">Nucleotide-binding</keyword>
<keyword evidence="2 4" id="KW-0833">Ubl conjugation pathway</keyword>